<dbReference type="NCBIfam" id="TIGR04086">
    <property type="entry name" value="TIGR04086_membr"/>
    <property type="match status" value="1"/>
</dbReference>
<evidence type="ECO:0000256" key="1">
    <source>
        <dbReference type="SAM" id="Phobius"/>
    </source>
</evidence>
<dbReference type="EMBL" id="JRFU01000121">
    <property type="protein sequence ID" value="PWE86264.1"/>
    <property type="molecule type" value="Genomic_DNA"/>
</dbReference>
<feature type="transmembrane region" description="Helical" evidence="1">
    <location>
        <begin position="12"/>
        <end position="39"/>
    </location>
</feature>
<gene>
    <name evidence="2" type="ORF">LG34_11210</name>
</gene>
<feature type="transmembrane region" description="Helical" evidence="1">
    <location>
        <begin position="106"/>
        <end position="123"/>
    </location>
</feature>
<evidence type="ECO:0000313" key="3">
    <source>
        <dbReference type="Proteomes" id="UP000245288"/>
    </source>
</evidence>
<proteinExistence type="predicted"/>
<name>A0A2V1JR67_EUBRA</name>
<dbReference type="RefSeq" id="WP_242979882.1">
    <property type="nucleotide sequence ID" value="NZ_CABMEW010000012.1"/>
</dbReference>
<dbReference type="InterPro" id="IPR023804">
    <property type="entry name" value="DUF3792_TM"/>
</dbReference>
<dbReference type="Proteomes" id="UP000245288">
    <property type="component" value="Unassembled WGS sequence"/>
</dbReference>
<reference evidence="2 3" key="1">
    <citation type="submission" date="2014-09" db="EMBL/GenBank/DDBJ databases">
        <title>Butyrate-producing bacteria isolated from human gut.</title>
        <authorList>
            <person name="Zhang Q."/>
            <person name="Zhao L."/>
        </authorList>
    </citation>
    <scope>NUCLEOTIDE SEQUENCE [LARGE SCALE GENOMIC DNA]</scope>
    <source>
        <strain evidence="2 3">21</strain>
    </source>
</reference>
<evidence type="ECO:0008006" key="4">
    <source>
        <dbReference type="Google" id="ProtNLM"/>
    </source>
</evidence>
<evidence type="ECO:0000313" key="2">
    <source>
        <dbReference type="EMBL" id="PWE86264.1"/>
    </source>
</evidence>
<protein>
    <recommendedName>
        <fullName evidence="4">TIGR04086 family membrane protein</fullName>
    </recommendedName>
</protein>
<keyword evidence="1" id="KW-1133">Transmembrane helix</keyword>
<keyword evidence="1" id="KW-0812">Transmembrane</keyword>
<dbReference type="Pfam" id="PF12670">
    <property type="entry name" value="DUF3792"/>
    <property type="match status" value="1"/>
</dbReference>
<sequence length="124" mass="13341">MERAEGNNKIVLKVLSTLLVMYILTGAALFLLAFLLYKMELTENIVTIGIMVIYVVSGLLGGIIIGKRMKTRRFLWGILIGGAYFVVLLIGSLLMNQGISGDGLHVGMTLIMCMGAGMIGGMIS</sequence>
<feature type="transmembrane region" description="Helical" evidence="1">
    <location>
        <begin position="74"/>
        <end position="94"/>
    </location>
</feature>
<comment type="caution">
    <text evidence="2">The sequence shown here is derived from an EMBL/GenBank/DDBJ whole genome shotgun (WGS) entry which is preliminary data.</text>
</comment>
<accession>A0A2V1JR67</accession>
<feature type="transmembrane region" description="Helical" evidence="1">
    <location>
        <begin position="45"/>
        <end position="65"/>
    </location>
</feature>
<organism evidence="2 3">
    <name type="scientific">Eubacterium ramulus</name>
    <dbReference type="NCBI Taxonomy" id="39490"/>
    <lineage>
        <taxon>Bacteria</taxon>
        <taxon>Bacillati</taxon>
        <taxon>Bacillota</taxon>
        <taxon>Clostridia</taxon>
        <taxon>Eubacteriales</taxon>
        <taxon>Eubacteriaceae</taxon>
        <taxon>Eubacterium</taxon>
    </lineage>
</organism>
<dbReference type="AlphaFoldDB" id="A0A2V1JR67"/>
<keyword evidence="3" id="KW-1185">Reference proteome</keyword>
<keyword evidence="1" id="KW-0472">Membrane</keyword>